<evidence type="ECO:0008006" key="3">
    <source>
        <dbReference type="Google" id="ProtNLM"/>
    </source>
</evidence>
<comment type="caution">
    <text evidence="1">The sequence shown here is derived from an EMBL/GenBank/DDBJ whole genome shotgun (WGS) entry which is preliminary data.</text>
</comment>
<name>A0A7K3VXB6_9ACTN</name>
<dbReference type="EMBL" id="JAAGWF010000007">
    <property type="protein sequence ID" value="NEK57262.1"/>
    <property type="molecule type" value="Genomic_DNA"/>
</dbReference>
<keyword evidence="2" id="KW-1185">Reference proteome</keyword>
<gene>
    <name evidence="1" type="ORF">GCU56_05155</name>
</gene>
<evidence type="ECO:0000313" key="1">
    <source>
        <dbReference type="EMBL" id="NEK57262.1"/>
    </source>
</evidence>
<protein>
    <recommendedName>
        <fullName evidence="3">Fis family transcriptional regulator</fullName>
    </recommendedName>
</protein>
<accession>A0A7K3VXB6</accession>
<organism evidence="1 2">
    <name type="scientific">Geodermatophilus sabuli</name>
    <dbReference type="NCBI Taxonomy" id="1564158"/>
    <lineage>
        <taxon>Bacteria</taxon>
        <taxon>Bacillati</taxon>
        <taxon>Actinomycetota</taxon>
        <taxon>Actinomycetes</taxon>
        <taxon>Geodermatophilales</taxon>
        <taxon>Geodermatophilaceae</taxon>
        <taxon>Geodermatophilus</taxon>
    </lineage>
</organism>
<evidence type="ECO:0000313" key="2">
    <source>
        <dbReference type="Proteomes" id="UP000470246"/>
    </source>
</evidence>
<reference evidence="1 2" key="1">
    <citation type="submission" date="2020-02" db="EMBL/GenBank/DDBJ databases">
        <title>Geodermatophilus sabuli CPCC 205279 I12A-02694.</title>
        <authorList>
            <person name="Jiang Z."/>
        </authorList>
    </citation>
    <scope>NUCLEOTIDE SEQUENCE [LARGE SCALE GENOMIC DNA]</scope>
    <source>
        <strain evidence="1 2">I12A-02694</strain>
    </source>
</reference>
<dbReference type="Proteomes" id="UP000470246">
    <property type="component" value="Unassembled WGS sequence"/>
</dbReference>
<sequence>MRWEQLFADLQAEFDEAEAAAERGELGSRRRAEAGTVRLAERLGGSVGRPVRLRCGPAGEVAGVLTATGPDWVLLAGSGSRDLLVSIGAVDSVAGLSRLTAPPEAAGAVRARLDLRWALRALVRDRSAVQVVVSDGSVHVGTLDAVGADYVDLAEHDADQPRRAGAVRGVRAIALRAVAVVRTLAPGLD</sequence>
<dbReference type="AlphaFoldDB" id="A0A7K3VXB6"/>
<proteinExistence type="predicted"/>
<dbReference type="RefSeq" id="WP_163480458.1">
    <property type="nucleotide sequence ID" value="NZ_JAAGWF010000007.1"/>
</dbReference>